<evidence type="ECO:0008006" key="4">
    <source>
        <dbReference type="Google" id="ProtNLM"/>
    </source>
</evidence>
<evidence type="ECO:0000256" key="1">
    <source>
        <dbReference type="SAM" id="MobiDB-lite"/>
    </source>
</evidence>
<proteinExistence type="predicted"/>
<keyword evidence="3" id="KW-1185">Reference proteome</keyword>
<dbReference type="RefSeq" id="XP_050511164.1">
    <property type="nucleotide sequence ID" value="XM_050655207.1"/>
</dbReference>
<dbReference type="PANTHER" id="PTHR34153:SF2">
    <property type="entry name" value="SI:CH211-262H13.3-RELATED"/>
    <property type="match status" value="1"/>
</dbReference>
<dbReference type="GeneID" id="126883103"/>
<dbReference type="RefSeq" id="XP_050504309.1">
    <property type="nucleotide sequence ID" value="XM_050648352.1"/>
</dbReference>
<accession>A0ABM5KLT9</accession>
<feature type="region of interest" description="Disordered" evidence="1">
    <location>
        <begin position="87"/>
        <end position="125"/>
    </location>
</feature>
<dbReference type="EnsemblMetazoa" id="XM_050655207.1">
    <property type="protein sequence ID" value="XP_050511164.1"/>
    <property type="gene ID" value="LOC126887613"/>
</dbReference>
<dbReference type="Proteomes" id="UP001652700">
    <property type="component" value="Unplaced"/>
</dbReference>
<name>A0ABM5KLT9_DIAVI</name>
<dbReference type="EnsemblMetazoa" id="XM_050648352.1">
    <property type="protein sequence ID" value="XP_050504309.1"/>
    <property type="gene ID" value="LOC126883103"/>
</dbReference>
<dbReference type="PANTHER" id="PTHR34153">
    <property type="entry name" value="SI:CH211-262H13.3-RELATED-RELATED"/>
    <property type="match status" value="1"/>
</dbReference>
<reference evidence="2" key="1">
    <citation type="submission" date="2025-05" db="UniProtKB">
        <authorList>
            <consortium name="EnsemblMetazoa"/>
        </authorList>
    </citation>
    <scope>IDENTIFICATION</scope>
</reference>
<protein>
    <recommendedName>
        <fullName evidence="4">DUF4806 domain-containing protein</fullName>
    </recommendedName>
</protein>
<evidence type="ECO:0000313" key="2">
    <source>
        <dbReference type="EnsemblMetazoa" id="XP_050511164.1"/>
    </source>
</evidence>
<evidence type="ECO:0000313" key="3">
    <source>
        <dbReference type="Proteomes" id="UP001652700"/>
    </source>
</evidence>
<sequence>MAYMLVQLDETGGNTLAVVHQNWLTPLKKEVFWPPYKTSKQYKKSLLEGEVVNENSWMLYGIQRVFLTTDELSKAFEKEREAELTSDLASASECEAINESPLRPKRNRRPRKLDSDSEDESQFVRPQKIQLKKLSGAVEIRDISGVAGHKPLEATENKSRTLVQDQLWNLNPSTSTPTSDVQDDQIGFRTVLSTLAYIKEQNRTILNKLNELSQPRHAEKCVDIHTKLSVKLPLDSTRDLITFEEYLEVERNFDDVIGYFSMLGGKDVKQKTNKILKELLTDELASCYSYFGKRDKQPLVKTKLKDLLFKSIQIKNNNITCQEIETHVKEWLKQAPQRKKRKKSI</sequence>
<organism evidence="2 3">
    <name type="scientific">Diabrotica virgifera virgifera</name>
    <name type="common">western corn rootworm</name>
    <dbReference type="NCBI Taxonomy" id="50390"/>
    <lineage>
        <taxon>Eukaryota</taxon>
        <taxon>Metazoa</taxon>
        <taxon>Ecdysozoa</taxon>
        <taxon>Arthropoda</taxon>
        <taxon>Hexapoda</taxon>
        <taxon>Insecta</taxon>
        <taxon>Pterygota</taxon>
        <taxon>Neoptera</taxon>
        <taxon>Endopterygota</taxon>
        <taxon>Coleoptera</taxon>
        <taxon>Polyphaga</taxon>
        <taxon>Cucujiformia</taxon>
        <taxon>Chrysomeloidea</taxon>
        <taxon>Chrysomelidae</taxon>
        <taxon>Galerucinae</taxon>
        <taxon>Diabroticina</taxon>
        <taxon>Diabroticites</taxon>
        <taxon>Diabrotica</taxon>
    </lineage>
</organism>
<dbReference type="GeneID" id="126887613"/>